<keyword evidence="2" id="KW-1185">Reference proteome</keyword>
<comment type="caution">
    <text evidence="1">The sequence shown here is derived from an EMBL/GenBank/DDBJ whole genome shotgun (WGS) entry which is preliminary data.</text>
</comment>
<name>A0A844YYH1_9SPHN</name>
<protein>
    <submittedName>
        <fullName evidence="1">Uncharacterized protein</fullName>
    </submittedName>
</protein>
<dbReference type="Proteomes" id="UP000466966">
    <property type="component" value="Unassembled WGS sequence"/>
</dbReference>
<gene>
    <name evidence="1" type="ORF">GRI99_10560</name>
</gene>
<dbReference type="AlphaFoldDB" id="A0A844YYH1"/>
<dbReference type="OrthoDB" id="9840296at2"/>
<organism evidence="1 2">
    <name type="scientific">Alteraurantiacibacter buctensis</name>
    <dbReference type="NCBI Taxonomy" id="1503981"/>
    <lineage>
        <taxon>Bacteria</taxon>
        <taxon>Pseudomonadati</taxon>
        <taxon>Pseudomonadota</taxon>
        <taxon>Alphaproteobacteria</taxon>
        <taxon>Sphingomonadales</taxon>
        <taxon>Erythrobacteraceae</taxon>
        <taxon>Alteraurantiacibacter</taxon>
    </lineage>
</organism>
<evidence type="ECO:0000313" key="1">
    <source>
        <dbReference type="EMBL" id="MXO72076.1"/>
    </source>
</evidence>
<dbReference type="EMBL" id="WTYV01000004">
    <property type="protein sequence ID" value="MXO72076.1"/>
    <property type="molecule type" value="Genomic_DNA"/>
</dbReference>
<dbReference type="RefSeq" id="WP_160772026.1">
    <property type="nucleotide sequence ID" value="NZ_WTYV01000004.1"/>
</dbReference>
<reference evidence="1 2" key="1">
    <citation type="submission" date="2019-12" db="EMBL/GenBank/DDBJ databases">
        <title>Genomic-based taxomic classification of the family Erythrobacteraceae.</title>
        <authorList>
            <person name="Xu L."/>
        </authorList>
    </citation>
    <scope>NUCLEOTIDE SEQUENCE [LARGE SCALE GENOMIC DNA]</scope>
    <source>
        <strain evidence="1 2">M0322</strain>
    </source>
</reference>
<sequence>MLERPREGEKLRAGVNWWKYAFFVAIIAFELAREFAVLASSNGAEAIRDADLFHLDGYIRAEGTWRRSDGGERLLPGTVTIECLPEMGKCIEASVTFVDQYVSTPEIDWFDARFSADAVTYENNRPDCARYLVRLDIPQRRVTAVREKVPNASNPSCAVLEDRIEMELADGLDPNRSSFGEHNVPLLRAIAAVVNAF</sequence>
<accession>A0A844YYH1</accession>
<proteinExistence type="predicted"/>
<evidence type="ECO:0000313" key="2">
    <source>
        <dbReference type="Proteomes" id="UP000466966"/>
    </source>
</evidence>